<dbReference type="SUPFAM" id="SSF46689">
    <property type="entry name" value="Homeodomain-like"/>
    <property type="match status" value="1"/>
</dbReference>
<dbReference type="InterPro" id="IPR041347">
    <property type="entry name" value="MftR_C"/>
</dbReference>
<dbReference type="Gene3D" id="1.10.357.10">
    <property type="entry name" value="Tetracycline Repressor, domain 2"/>
    <property type="match status" value="1"/>
</dbReference>
<reference evidence="6 7" key="1">
    <citation type="submission" date="2018-08" db="EMBL/GenBank/DDBJ databases">
        <title>Sequencing the genomes of 1000 actinobacteria strains.</title>
        <authorList>
            <person name="Klenk H.-P."/>
        </authorList>
    </citation>
    <scope>NUCLEOTIDE SEQUENCE [LARGE SCALE GENOMIC DNA]</scope>
    <source>
        <strain evidence="6 7">DSM 44099</strain>
    </source>
</reference>
<evidence type="ECO:0000256" key="4">
    <source>
        <dbReference type="PROSITE-ProRule" id="PRU00335"/>
    </source>
</evidence>
<sequence>MTCGGEIGIVCSVESMAERKRQLVRDELNEAAMRLFAFRGYEETTIEAITEAAGVSRRTFFRYYRSKEDVIVEFIGGLGMAVSDTLAARPPGEPPAVALRAAVGVFTDKYDEDQTKALAIARLTLRTPALLGRYLERRAMWQEALALELVARHGLAPRDMRARLAAGLALDALDTAVSAWVDQEGARPLPELTDDAFALVAPALATMITEPAGAADTSGRRTTSGS</sequence>
<accession>A0A3D9ZLR2</accession>
<evidence type="ECO:0000256" key="2">
    <source>
        <dbReference type="ARBA" id="ARBA00023125"/>
    </source>
</evidence>
<dbReference type="GO" id="GO:0003700">
    <property type="term" value="F:DNA-binding transcription factor activity"/>
    <property type="evidence" value="ECO:0007669"/>
    <property type="project" value="TreeGrafter"/>
</dbReference>
<dbReference type="Gene3D" id="1.10.10.60">
    <property type="entry name" value="Homeodomain-like"/>
    <property type="match status" value="1"/>
</dbReference>
<dbReference type="InterPro" id="IPR001647">
    <property type="entry name" value="HTH_TetR"/>
</dbReference>
<keyword evidence="3" id="KW-0804">Transcription</keyword>
<dbReference type="AlphaFoldDB" id="A0A3D9ZLR2"/>
<dbReference type="EMBL" id="QUMQ01000001">
    <property type="protein sequence ID" value="REF97789.1"/>
    <property type="molecule type" value="Genomic_DNA"/>
</dbReference>
<dbReference type="PANTHER" id="PTHR30055:SF238">
    <property type="entry name" value="MYCOFACTOCIN BIOSYNTHESIS TRANSCRIPTIONAL REGULATOR MFTR-RELATED"/>
    <property type="match status" value="1"/>
</dbReference>
<dbReference type="Proteomes" id="UP000256913">
    <property type="component" value="Unassembled WGS sequence"/>
</dbReference>
<evidence type="ECO:0000313" key="7">
    <source>
        <dbReference type="Proteomes" id="UP000256913"/>
    </source>
</evidence>
<feature type="DNA-binding region" description="H-T-H motif" evidence="4">
    <location>
        <begin position="45"/>
        <end position="64"/>
    </location>
</feature>
<keyword evidence="2 4" id="KW-0238">DNA-binding</keyword>
<dbReference type="InterPro" id="IPR009057">
    <property type="entry name" value="Homeodomain-like_sf"/>
</dbReference>
<protein>
    <submittedName>
        <fullName evidence="6">TetR family transcriptional regulator</fullName>
    </submittedName>
</protein>
<feature type="domain" description="HTH tetR-type" evidence="5">
    <location>
        <begin position="22"/>
        <end position="82"/>
    </location>
</feature>
<evidence type="ECO:0000313" key="6">
    <source>
        <dbReference type="EMBL" id="REF97789.1"/>
    </source>
</evidence>
<keyword evidence="1" id="KW-0805">Transcription regulation</keyword>
<evidence type="ECO:0000256" key="1">
    <source>
        <dbReference type="ARBA" id="ARBA00023015"/>
    </source>
</evidence>
<dbReference type="Pfam" id="PF17754">
    <property type="entry name" value="TetR_C_14"/>
    <property type="match status" value="1"/>
</dbReference>
<dbReference type="PANTHER" id="PTHR30055">
    <property type="entry name" value="HTH-TYPE TRANSCRIPTIONAL REGULATOR RUTR"/>
    <property type="match status" value="1"/>
</dbReference>
<dbReference type="GO" id="GO:0000976">
    <property type="term" value="F:transcription cis-regulatory region binding"/>
    <property type="evidence" value="ECO:0007669"/>
    <property type="project" value="TreeGrafter"/>
</dbReference>
<evidence type="ECO:0000256" key="3">
    <source>
        <dbReference type="ARBA" id="ARBA00023163"/>
    </source>
</evidence>
<name>A0A3D9ZLR2_9ACTN</name>
<dbReference type="Pfam" id="PF00440">
    <property type="entry name" value="TetR_N"/>
    <property type="match status" value="1"/>
</dbReference>
<proteinExistence type="predicted"/>
<dbReference type="PROSITE" id="PS50977">
    <property type="entry name" value="HTH_TETR_2"/>
    <property type="match status" value="1"/>
</dbReference>
<organism evidence="6 7">
    <name type="scientific">Asanoa ferruginea</name>
    <dbReference type="NCBI Taxonomy" id="53367"/>
    <lineage>
        <taxon>Bacteria</taxon>
        <taxon>Bacillati</taxon>
        <taxon>Actinomycetota</taxon>
        <taxon>Actinomycetes</taxon>
        <taxon>Micromonosporales</taxon>
        <taxon>Micromonosporaceae</taxon>
        <taxon>Asanoa</taxon>
    </lineage>
</organism>
<gene>
    <name evidence="6" type="ORF">DFJ67_3796</name>
</gene>
<dbReference type="PRINTS" id="PR00455">
    <property type="entry name" value="HTHTETR"/>
</dbReference>
<dbReference type="InterPro" id="IPR050109">
    <property type="entry name" value="HTH-type_TetR-like_transc_reg"/>
</dbReference>
<evidence type="ECO:0000259" key="5">
    <source>
        <dbReference type="PROSITE" id="PS50977"/>
    </source>
</evidence>
<comment type="caution">
    <text evidence="6">The sequence shown here is derived from an EMBL/GenBank/DDBJ whole genome shotgun (WGS) entry which is preliminary data.</text>
</comment>
<keyword evidence="7" id="KW-1185">Reference proteome</keyword>